<feature type="compositionally biased region" description="Basic and acidic residues" evidence="1">
    <location>
        <begin position="1016"/>
        <end position="1033"/>
    </location>
</feature>
<dbReference type="SUPFAM" id="SSF55729">
    <property type="entry name" value="Acyl-CoA N-acyltransferases (Nat)"/>
    <property type="match status" value="1"/>
</dbReference>
<name>A0A7S4A0S6_9STRA</name>
<gene>
    <name evidence="2" type="ORF">PCAL00307_LOCUS15640</name>
</gene>
<evidence type="ECO:0000256" key="1">
    <source>
        <dbReference type="SAM" id="MobiDB-lite"/>
    </source>
</evidence>
<feature type="compositionally biased region" description="Basic and acidic residues" evidence="1">
    <location>
        <begin position="615"/>
        <end position="628"/>
    </location>
</feature>
<dbReference type="InterPro" id="IPR027417">
    <property type="entry name" value="P-loop_NTPase"/>
</dbReference>
<evidence type="ECO:0008006" key="3">
    <source>
        <dbReference type="Google" id="ProtNLM"/>
    </source>
</evidence>
<feature type="region of interest" description="Disordered" evidence="1">
    <location>
        <begin position="600"/>
        <end position="644"/>
    </location>
</feature>
<reference evidence="2" key="1">
    <citation type="submission" date="2021-01" db="EMBL/GenBank/DDBJ databases">
        <authorList>
            <person name="Corre E."/>
            <person name="Pelletier E."/>
            <person name="Niang G."/>
            <person name="Scheremetjew M."/>
            <person name="Finn R."/>
            <person name="Kale V."/>
            <person name="Holt S."/>
            <person name="Cochrane G."/>
            <person name="Meng A."/>
            <person name="Brown T."/>
            <person name="Cohen L."/>
        </authorList>
    </citation>
    <scope>NUCLEOTIDE SEQUENCE</scope>
    <source>
        <strain evidence="2">CCMP1756</strain>
    </source>
</reference>
<dbReference type="SUPFAM" id="SSF52540">
    <property type="entry name" value="P-loop containing nucleoside triphosphate hydrolases"/>
    <property type="match status" value="1"/>
</dbReference>
<feature type="region of interest" description="Disordered" evidence="1">
    <location>
        <begin position="1113"/>
        <end position="1138"/>
    </location>
</feature>
<feature type="region of interest" description="Disordered" evidence="1">
    <location>
        <begin position="1003"/>
        <end position="1040"/>
    </location>
</feature>
<evidence type="ECO:0000313" key="2">
    <source>
        <dbReference type="EMBL" id="CAE0700204.1"/>
    </source>
</evidence>
<organism evidence="2">
    <name type="scientific">Pelagomonas calceolata</name>
    <dbReference type="NCBI Taxonomy" id="35677"/>
    <lineage>
        <taxon>Eukaryota</taxon>
        <taxon>Sar</taxon>
        <taxon>Stramenopiles</taxon>
        <taxon>Ochrophyta</taxon>
        <taxon>Pelagophyceae</taxon>
        <taxon>Pelagomonadales</taxon>
        <taxon>Pelagomonadaceae</taxon>
        <taxon>Pelagomonas</taxon>
    </lineage>
</organism>
<accession>A0A7S4A0S6</accession>
<proteinExistence type="predicted"/>
<feature type="compositionally biased region" description="Basic residues" evidence="1">
    <location>
        <begin position="1212"/>
        <end position="1221"/>
    </location>
</feature>
<feature type="compositionally biased region" description="Acidic residues" evidence="1">
    <location>
        <begin position="1126"/>
        <end position="1138"/>
    </location>
</feature>
<feature type="region of interest" description="Disordered" evidence="1">
    <location>
        <begin position="1199"/>
        <end position="1230"/>
    </location>
</feature>
<sequence length="1336" mass="147165">MTRTNNSDPPQGFSVGLVLGRADAARDQYLARHFGHTHNLSVQTFPDDESVVSVLAKLETGDDKERADKAAARLGACGLSSVPSWLRPHKALSNGEAARVDVATCLARHAASQKQFCVVNDFACVVNRDAARSMACAVGKYARRLRMSGLVLATAHDDVCAYLQPDWCYDVAADTLYLRPTDKPLRPNVSFACDWTHGGLPNARDRRKNRETDLVREITASYSIEPEAIEKVVLGDGKLPEDYKCQVKVDACAKAASAAFDFEFDGSCVFAPPDFPASKIKGAWSIGVVHGPSGSGKTTVLRRVFKGVEEGKVATREPDWDMNATVAKLFRDKFGEADAAARLDAAAVDDDERSSRIDQLTQCGRARCQIAWLLASECVLDEFTSLAARPLARRVAAGVAAYVAQHNLQHVVCATVHEDVVAFLKPRWLFMTAVVTTCWWQKNKKGNVFEDTGDTRTGCLVLLHADRLAATDEPATTDVARLDELFAAPSVNLQLQRCPYYHFDSFKRHHYLTEDINKSCWSWELRLHGRPIGFHSVNTALGMPGAGEGTSGGSREHRVVILPDFQGIGLGWMLAETVAAQLTSTGRRVTSITMHPTFGKCRDRSPRWRPSARNHKADKDEATTDVRGRSLAQKAGTWAPTTRDKLRPSYRHEYVGDPGAERDAILANLSDTTPPHTCKLVGCAHCTTNKAEFQKKLKLYKLSPTNELKGTCWVEGGPPALSVPRPPVSTLKREDRSVTKRLEAVKVEGGRGPRSKKDVEAEKKAKKDADLLHREAVKKFDTPVEFEGDWTKKEGKWVVPKEDREDFRTDGPLIGTKVWRNVDGTVLEGEVIGVGSLLIHEDDEDQVACVRVVYENGFQQDLYHYAGDDEFGAARDAFVRWEAFKRRDASSLEVEGGNWTRDDSGKWTPSPQDEGAFLLEGERIGDLVRTNVTLHNGDDVPCDGVVIGVGRVQAEDGTYQACTRVTYKPPEGIDAIDIQEDLWETEFQVAWKASRKWEKKLKRAARGGGYDAGGSHSRDGSPRSRRPGHDKTDGAFLPGDRVEVVGQGSGVITTVSNPVPQRSRRRTTELYGKAETGPAPTMYSVVFDTGPAAGKSATLTLDQLLRGAPTCWSAQKRQRRRRDGGGEDEVLDDRDDDEDMVDEFGGLFPTALQVGERVEVRQRKGRKEEVWVLGRVKSSSAVGYDVVLDDGRVESCAARSVRPADEDGRHLLPSKKKKRPKPAASPKPPKRRLSAFAADFFAVGADVDALFGMDLSVIRPRVCVARALCLCVVSVVARLSWSRRAGARWYRGTVDDLVKDGAGKLKFYEIRWPSNDDCNRIAPTKVRPHEGGTPDG</sequence>
<protein>
    <recommendedName>
        <fullName evidence="3">N-acetyltransferase domain-containing protein</fullName>
    </recommendedName>
</protein>
<dbReference type="Gene3D" id="3.40.50.300">
    <property type="entry name" value="P-loop containing nucleotide triphosphate hydrolases"/>
    <property type="match status" value="1"/>
</dbReference>
<dbReference type="InterPro" id="IPR016181">
    <property type="entry name" value="Acyl_CoA_acyltransferase"/>
</dbReference>
<dbReference type="EMBL" id="HBIW01018170">
    <property type="protein sequence ID" value="CAE0700204.1"/>
    <property type="molecule type" value="Transcribed_RNA"/>
</dbReference>